<evidence type="ECO:0000313" key="2">
    <source>
        <dbReference type="EMBL" id="KAL2635993.1"/>
    </source>
</evidence>
<dbReference type="PANTHER" id="PTHR31696">
    <property type="entry name" value="PROTEIN MIZU-KUSSEI 1"/>
    <property type="match status" value="1"/>
</dbReference>
<dbReference type="InterPro" id="IPR006460">
    <property type="entry name" value="MIZ1-like_pln"/>
</dbReference>
<dbReference type="EMBL" id="JBHFFA010000003">
    <property type="protein sequence ID" value="KAL2635993.1"/>
    <property type="molecule type" value="Genomic_DNA"/>
</dbReference>
<sequence>MRMIDLSSTTGSIEICDNSTNLNCELSSTKKIWSALRFLVRPFCCGIISTGERRRDAVVESSMDDGGGLFTSNSLGQKVTGTFYGSRRGKVTFCIQEDPRGPPLLLLEFDMPTYSLLREMSSRQNELGKKVRIDLRCEKSRPSQGVRRDGSRTPDNILLEPVWSLFCNGKEVGFAIKRMRSEGDRNILKLMQSVSMGAGVIPSCRGSNVTVMPDQEIMYMRSQYLRVRARGRAQDSLALHLINPEGSADEKLIISISSGDDQTTETNANRGSGPGERPSIPRSAHGGSLLCSNRRYYCHVLEFPFLVCFRSQGFGDRYEGRVSD</sequence>
<evidence type="ECO:0000313" key="3">
    <source>
        <dbReference type="Proteomes" id="UP001605036"/>
    </source>
</evidence>
<feature type="region of interest" description="Disordered" evidence="1">
    <location>
        <begin position="256"/>
        <end position="283"/>
    </location>
</feature>
<dbReference type="AlphaFoldDB" id="A0ABD1YZS4"/>
<accession>A0ABD1YZS4</accession>
<comment type="caution">
    <text evidence="2">The sequence shown here is derived from an EMBL/GenBank/DDBJ whole genome shotgun (WGS) entry which is preliminary data.</text>
</comment>
<proteinExistence type="predicted"/>
<dbReference type="Proteomes" id="UP001605036">
    <property type="component" value="Unassembled WGS sequence"/>
</dbReference>
<evidence type="ECO:0000256" key="1">
    <source>
        <dbReference type="SAM" id="MobiDB-lite"/>
    </source>
</evidence>
<dbReference type="PANTHER" id="PTHR31696:SF72">
    <property type="entry name" value="OS05G0280000 PROTEIN"/>
    <property type="match status" value="1"/>
</dbReference>
<dbReference type="NCBIfam" id="TIGR01570">
    <property type="entry name" value="A_thal_3588"/>
    <property type="match status" value="1"/>
</dbReference>
<reference evidence="2 3" key="1">
    <citation type="submission" date="2024-09" db="EMBL/GenBank/DDBJ databases">
        <title>Chromosome-scale assembly of Riccia fluitans.</title>
        <authorList>
            <person name="Paukszto L."/>
            <person name="Sawicki J."/>
            <person name="Karawczyk K."/>
            <person name="Piernik-Szablinska J."/>
            <person name="Szczecinska M."/>
            <person name="Mazdziarz M."/>
        </authorList>
    </citation>
    <scope>NUCLEOTIDE SEQUENCE [LARGE SCALE GENOMIC DNA]</scope>
    <source>
        <strain evidence="2">Rf_01</strain>
        <tissue evidence="2">Aerial parts of the thallus</tissue>
    </source>
</reference>
<keyword evidence="3" id="KW-1185">Reference proteome</keyword>
<organism evidence="2 3">
    <name type="scientific">Riccia fluitans</name>
    <dbReference type="NCBI Taxonomy" id="41844"/>
    <lineage>
        <taxon>Eukaryota</taxon>
        <taxon>Viridiplantae</taxon>
        <taxon>Streptophyta</taxon>
        <taxon>Embryophyta</taxon>
        <taxon>Marchantiophyta</taxon>
        <taxon>Marchantiopsida</taxon>
        <taxon>Marchantiidae</taxon>
        <taxon>Marchantiales</taxon>
        <taxon>Ricciaceae</taxon>
        <taxon>Riccia</taxon>
    </lineage>
</organism>
<dbReference type="Pfam" id="PF04759">
    <property type="entry name" value="DUF617"/>
    <property type="match status" value="1"/>
</dbReference>
<feature type="compositionally biased region" description="Polar residues" evidence="1">
    <location>
        <begin position="256"/>
        <end position="270"/>
    </location>
</feature>
<gene>
    <name evidence="2" type="ORF">R1flu_007472</name>
</gene>
<protein>
    <submittedName>
        <fullName evidence="2">Uncharacterized protein</fullName>
    </submittedName>
</protein>
<name>A0ABD1YZS4_9MARC</name>